<dbReference type="RefSeq" id="WP_345424984.1">
    <property type="nucleotide sequence ID" value="NZ_BAABGT010000093.1"/>
</dbReference>
<dbReference type="EMBL" id="BAABGT010000093">
    <property type="protein sequence ID" value="GAA4555530.1"/>
    <property type="molecule type" value="Genomic_DNA"/>
</dbReference>
<keyword evidence="2" id="KW-1185">Reference proteome</keyword>
<dbReference type="InterPro" id="IPR012349">
    <property type="entry name" value="Split_barrel_FMN-bd"/>
</dbReference>
<dbReference type="Pfam" id="PF12900">
    <property type="entry name" value="Pyridox_ox_2"/>
    <property type="match status" value="1"/>
</dbReference>
<organism evidence="1 2">
    <name type="scientific">Pseudonocardia xishanensis</name>
    <dbReference type="NCBI Taxonomy" id="630995"/>
    <lineage>
        <taxon>Bacteria</taxon>
        <taxon>Bacillati</taxon>
        <taxon>Actinomycetota</taxon>
        <taxon>Actinomycetes</taxon>
        <taxon>Pseudonocardiales</taxon>
        <taxon>Pseudonocardiaceae</taxon>
        <taxon>Pseudonocardia</taxon>
    </lineage>
</organism>
<protein>
    <submittedName>
        <fullName evidence="1">Pyridoxamine 5'-phosphate oxidase family protein</fullName>
    </submittedName>
</protein>
<sequence length="218" mass="23569">MSSTEQLPQTPDTRVHRYRWLQRESRQDLYDVLDAALVAHVGFATPDGRTMVIPMGYARVDDAILMHGSTGAGLNRNAKTGVDLTATITVLDGLVFAESLFDSTLNYRCAMVFGTADPVADEEKEACIKAISDRLMPGRWEEVRPPTTRELAATYVLRLPLDKASVKVREGGPDGDVVDGLWTGHVPFVSSIGEPIVQEGVGAAAPASVANTLARFRG</sequence>
<dbReference type="InterPro" id="IPR024747">
    <property type="entry name" value="Pyridox_Oxase-rel"/>
</dbReference>
<gene>
    <name evidence="1" type="ORF">GCM10023175_55940</name>
</gene>
<comment type="caution">
    <text evidence="1">The sequence shown here is derived from an EMBL/GenBank/DDBJ whole genome shotgun (WGS) entry which is preliminary data.</text>
</comment>
<evidence type="ECO:0000313" key="2">
    <source>
        <dbReference type="Proteomes" id="UP001501598"/>
    </source>
</evidence>
<name>A0ABP8S107_9PSEU</name>
<proteinExistence type="predicted"/>
<dbReference type="Gene3D" id="2.30.110.10">
    <property type="entry name" value="Electron Transport, Fmn-binding Protein, Chain A"/>
    <property type="match status" value="1"/>
</dbReference>
<dbReference type="PANTHER" id="PTHR34071">
    <property type="entry name" value="5-NITROIMIDAZOLE ANTIBIOTICS RESISTANCE PROTEIN, NIMA-FAMILY-RELATED PROTEIN-RELATED"/>
    <property type="match status" value="1"/>
</dbReference>
<reference evidence="2" key="1">
    <citation type="journal article" date="2019" name="Int. J. Syst. Evol. Microbiol.">
        <title>The Global Catalogue of Microorganisms (GCM) 10K type strain sequencing project: providing services to taxonomists for standard genome sequencing and annotation.</title>
        <authorList>
            <consortium name="The Broad Institute Genomics Platform"/>
            <consortium name="The Broad Institute Genome Sequencing Center for Infectious Disease"/>
            <person name="Wu L."/>
            <person name="Ma J."/>
        </authorList>
    </citation>
    <scope>NUCLEOTIDE SEQUENCE [LARGE SCALE GENOMIC DNA]</scope>
    <source>
        <strain evidence="2">JCM 17906</strain>
    </source>
</reference>
<dbReference type="SUPFAM" id="SSF50475">
    <property type="entry name" value="FMN-binding split barrel"/>
    <property type="match status" value="1"/>
</dbReference>
<dbReference type="PANTHER" id="PTHR34071:SF2">
    <property type="entry name" value="FLAVIN-NUCLEOTIDE-BINDING PROTEIN"/>
    <property type="match status" value="1"/>
</dbReference>
<accession>A0ABP8S107</accession>
<dbReference type="Proteomes" id="UP001501598">
    <property type="component" value="Unassembled WGS sequence"/>
</dbReference>
<evidence type="ECO:0000313" key="1">
    <source>
        <dbReference type="EMBL" id="GAA4555530.1"/>
    </source>
</evidence>